<evidence type="ECO:0000313" key="5">
    <source>
        <dbReference type="Proteomes" id="UP000554965"/>
    </source>
</evidence>
<keyword evidence="5" id="KW-1185">Reference proteome</keyword>
<reference evidence="4 5" key="1">
    <citation type="submission" date="2017-10" db="EMBL/GenBank/DDBJ databases">
        <authorList>
            <consortium name="Urmite Genomes"/>
        </authorList>
    </citation>
    <scope>NUCLEOTIDE SEQUENCE [LARGE SCALE GENOMIC DNA]</scope>
    <source>
        <strain evidence="4 5">FB-527</strain>
    </source>
</reference>
<dbReference type="GO" id="GO:0004190">
    <property type="term" value="F:aspartic-type endopeptidase activity"/>
    <property type="evidence" value="ECO:0007669"/>
    <property type="project" value="InterPro"/>
</dbReference>
<dbReference type="Gene3D" id="1.20.120.1220">
    <property type="match status" value="1"/>
</dbReference>
<feature type="transmembrane region" description="Helical" evidence="2">
    <location>
        <begin position="27"/>
        <end position="44"/>
    </location>
</feature>
<dbReference type="EMBL" id="OCTY01000002">
    <property type="protein sequence ID" value="SOJ54764.1"/>
    <property type="molecule type" value="Genomic_DNA"/>
</dbReference>
<evidence type="ECO:0000256" key="2">
    <source>
        <dbReference type="SAM" id="Phobius"/>
    </source>
</evidence>
<dbReference type="RefSeq" id="WP_186242747.1">
    <property type="nucleotide sequence ID" value="NZ_OCTY01000002.1"/>
</dbReference>
<evidence type="ECO:0000259" key="3">
    <source>
        <dbReference type="Pfam" id="PF01478"/>
    </source>
</evidence>
<dbReference type="GO" id="GO:0006465">
    <property type="term" value="P:signal peptide processing"/>
    <property type="evidence" value="ECO:0007669"/>
    <property type="project" value="TreeGrafter"/>
</dbReference>
<feature type="domain" description="Prepilin type IV endopeptidase peptidase" evidence="3">
    <location>
        <begin position="8"/>
        <end position="101"/>
    </location>
</feature>
<name>A0A7Z7N9K8_9MYCO</name>
<evidence type="ECO:0000313" key="4">
    <source>
        <dbReference type="EMBL" id="SOJ54764.1"/>
    </source>
</evidence>
<dbReference type="GO" id="GO:0005886">
    <property type="term" value="C:plasma membrane"/>
    <property type="evidence" value="ECO:0007669"/>
    <property type="project" value="TreeGrafter"/>
</dbReference>
<dbReference type="Proteomes" id="UP000554965">
    <property type="component" value="Unassembled WGS sequence"/>
</dbReference>
<accession>A0A7Z7N9K8</accession>
<sequence length="142" mass="14152">MRIGIAGVVLAWLAALSYYDIKQRRLPNLLTLPGAAVVLVGAAVTGRGMPALAGATALTAMYLLVHLLAPTAMGAGDVKLAIGLGALAGCFGVEVWFLAAQAAPLLTAVMGVVGLWRGVHTVPHGPSMCVATAGAAGIALLG</sequence>
<proteinExistence type="inferred from homology"/>
<feature type="transmembrane region" description="Helical" evidence="2">
    <location>
        <begin position="81"/>
        <end position="100"/>
    </location>
</feature>
<keyword evidence="2" id="KW-0472">Membrane</keyword>
<comment type="similarity">
    <text evidence="1">Belongs to the peptidase A24 family.</text>
</comment>
<keyword evidence="2" id="KW-1133">Transmembrane helix</keyword>
<keyword evidence="2" id="KW-0812">Transmembrane</keyword>
<gene>
    <name evidence="4" type="ORF">MSIMFB_02257</name>
</gene>
<dbReference type="InterPro" id="IPR000045">
    <property type="entry name" value="Prepilin_IV_endopep_pep"/>
</dbReference>
<dbReference type="PANTHER" id="PTHR30487:SF0">
    <property type="entry name" value="PREPILIN LEADER PEPTIDASE_N-METHYLTRANSFERASE-RELATED"/>
    <property type="match status" value="1"/>
</dbReference>
<protein>
    <recommendedName>
        <fullName evidence="3">Prepilin type IV endopeptidase peptidase domain-containing protein</fullName>
    </recommendedName>
</protein>
<dbReference type="PANTHER" id="PTHR30487">
    <property type="entry name" value="TYPE 4 PREPILIN-LIKE PROTEINS LEADER PEPTIDE-PROCESSING ENZYME"/>
    <property type="match status" value="1"/>
</dbReference>
<comment type="caution">
    <text evidence="4">The sequence shown here is derived from an EMBL/GenBank/DDBJ whole genome shotgun (WGS) entry which is preliminary data.</text>
</comment>
<evidence type="ECO:0000256" key="1">
    <source>
        <dbReference type="ARBA" id="ARBA00005801"/>
    </source>
</evidence>
<dbReference type="AlphaFoldDB" id="A0A7Z7N9K8"/>
<organism evidence="4 5">
    <name type="scientific">Mycobacterium simulans</name>
    <dbReference type="NCBI Taxonomy" id="627089"/>
    <lineage>
        <taxon>Bacteria</taxon>
        <taxon>Bacillati</taxon>
        <taxon>Actinomycetota</taxon>
        <taxon>Actinomycetes</taxon>
        <taxon>Mycobacteriales</taxon>
        <taxon>Mycobacteriaceae</taxon>
        <taxon>Mycobacterium</taxon>
    </lineage>
</organism>
<dbReference type="InterPro" id="IPR050882">
    <property type="entry name" value="Prepilin_peptidase/N-MTase"/>
</dbReference>
<dbReference type="Pfam" id="PF01478">
    <property type="entry name" value="Peptidase_A24"/>
    <property type="match status" value="1"/>
</dbReference>
<feature type="transmembrane region" description="Helical" evidence="2">
    <location>
        <begin position="51"/>
        <end position="69"/>
    </location>
</feature>